<organism evidence="7 8">
    <name type="scientific">Paramecium sonneborni</name>
    <dbReference type="NCBI Taxonomy" id="65129"/>
    <lineage>
        <taxon>Eukaryota</taxon>
        <taxon>Sar</taxon>
        <taxon>Alveolata</taxon>
        <taxon>Ciliophora</taxon>
        <taxon>Intramacronucleata</taxon>
        <taxon>Oligohymenophorea</taxon>
        <taxon>Peniculida</taxon>
        <taxon>Parameciidae</taxon>
        <taxon>Paramecium</taxon>
    </lineage>
</organism>
<sequence length="263" mass="30850">MGNCFNQDESQYSSLKTMKKVESVLNQPIHENESGKICLKDFLVKQAGLLIQIVQIGLILQSFEGENEMQLKRICYESYKKADIIKYGLINHTMLEKNVLEYSNNPFVIKLQYSFQIEQKLYLVMELVNGGELLRVITKQPQKHFSFNQTQFCAAQVVLGLEYIHEKLKVIQRVQNQKIFQQQNFGLSKQYESLDMKFFTIVGTPEYLAPEILNNSGHNQTVDWWCLGILIYEKLVSKTPFKDYENNFLKYRKTNKRRSYLIS</sequence>
<reference evidence="7" key="1">
    <citation type="submission" date="2021-01" db="EMBL/GenBank/DDBJ databases">
        <authorList>
            <consortium name="Genoscope - CEA"/>
            <person name="William W."/>
        </authorList>
    </citation>
    <scope>NUCLEOTIDE SEQUENCE</scope>
</reference>
<dbReference type="GO" id="GO:0004674">
    <property type="term" value="F:protein serine/threonine kinase activity"/>
    <property type="evidence" value="ECO:0007669"/>
    <property type="project" value="UniProtKB-KW"/>
</dbReference>
<evidence type="ECO:0000259" key="6">
    <source>
        <dbReference type="PROSITE" id="PS50011"/>
    </source>
</evidence>
<keyword evidence="8" id="KW-1185">Reference proteome</keyword>
<dbReference type="PROSITE" id="PS50011">
    <property type="entry name" value="PROTEIN_KINASE_DOM"/>
    <property type="match status" value="1"/>
</dbReference>
<dbReference type="Proteomes" id="UP000692954">
    <property type="component" value="Unassembled WGS sequence"/>
</dbReference>
<accession>A0A8S1MF68</accession>
<dbReference type="PANTHER" id="PTHR24351">
    <property type="entry name" value="RIBOSOMAL PROTEIN S6 KINASE"/>
    <property type="match status" value="1"/>
</dbReference>
<evidence type="ECO:0000256" key="5">
    <source>
        <dbReference type="ARBA" id="ARBA00022840"/>
    </source>
</evidence>
<gene>
    <name evidence="7" type="ORF">PSON_ATCC_30995.1.T0380098</name>
</gene>
<dbReference type="GO" id="GO:0005524">
    <property type="term" value="F:ATP binding"/>
    <property type="evidence" value="ECO:0007669"/>
    <property type="project" value="UniProtKB-KW"/>
</dbReference>
<dbReference type="SMART" id="SM00220">
    <property type="entry name" value="S_TKc"/>
    <property type="match status" value="1"/>
</dbReference>
<feature type="domain" description="Protein kinase" evidence="6">
    <location>
        <begin position="48"/>
        <end position="263"/>
    </location>
</feature>
<evidence type="ECO:0000313" key="7">
    <source>
        <dbReference type="EMBL" id="CAD8078778.1"/>
    </source>
</evidence>
<keyword evidence="1" id="KW-0723">Serine/threonine-protein kinase</keyword>
<evidence type="ECO:0000313" key="8">
    <source>
        <dbReference type="Proteomes" id="UP000692954"/>
    </source>
</evidence>
<keyword evidence="5" id="KW-0067">ATP-binding</keyword>
<keyword evidence="2" id="KW-0808">Transferase</keyword>
<name>A0A8S1MF68_9CILI</name>
<dbReference type="EMBL" id="CAJJDN010000038">
    <property type="protein sequence ID" value="CAD8078778.1"/>
    <property type="molecule type" value="Genomic_DNA"/>
</dbReference>
<comment type="caution">
    <text evidence="7">The sequence shown here is derived from an EMBL/GenBank/DDBJ whole genome shotgun (WGS) entry which is preliminary data.</text>
</comment>
<evidence type="ECO:0000256" key="3">
    <source>
        <dbReference type="ARBA" id="ARBA00022741"/>
    </source>
</evidence>
<evidence type="ECO:0000256" key="4">
    <source>
        <dbReference type="ARBA" id="ARBA00022777"/>
    </source>
</evidence>
<dbReference type="Pfam" id="PF00069">
    <property type="entry name" value="Pkinase"/>
    <property type="match status" value="1"/>
</dbReference>
<dbReference type="InterPro" id="IPR000719">
    <property type="entry name" value="Prot_kinase_dom"/>
</dbReference>
<evidence type="ECO:0000256" key="1">
    <source>
        <dbReference type="ARBA" id="ARBA00022527"/>
    </source>
</evidence>
<dbReference type="OrthoDB" id="432483at2759"/>
<keyword evidence="4" id="KW-0418">Kinase</keyword>
<proteinExistence type="predicted"/>
<dbReference type="AlphaFoldDB" id="A0A8S1MF68"/>
<keyword evidence="3" id="KW-0547">Nucleotide-binding</keyword>
<evidence type="ECO:0000256" key="2">
    <source>
        <dbReference type="ARBA" id="ARBA00022679"/>
    </source>
</evidence>
<protein>
    <recommendedName>
        <fullName evidence="6">Protein kinase domain-containing protein</fullName>
    </recommendedName>
</protein>